<dbReference type="KEGG" id="stim:H1B31_10040"/>
<gene>
    <name evidence="2" type="primary">cas6</name>
    <name evidence="2" type="ORF">H1B31_10040</name>
</gene>
<evidence type="ECO:0000313" key="2">
    <source>
        <dbReference type="EMBL" id="QNH54174.1"/>
    </source>
</evidence>
<dbReference type="InterPro" id="IPR045747">
    <property type="entry name" value="CRISPR-assoc_prot_Cas6_N_sf"/>
</dbReference>
<organism evidence="2 3">
    <name type="scientific">Selenomonas timonae</name>
    <dbReference type="NCBI Taxonomy" id="2754044"/>
    <lineage>
        <taxon>Bacteria</taxon>
        <taxon>Bacillati</taxon>
        <taxon>Bacillota</taxon>
        <taxon>Negativicutes</taxon>
        <taxon>Selenomonadales</taxon>
        <taxon>Selenomonadaceae</taxon>
        <taxon>Selenomonas</taxon>
    </lineage>
</organism>
<keyword evidence="3" id="KW-1185">Reference proteome</keyword>
<dbReference type="CDD" id="cd21141">
    <property type="entry name" value="Cas6_III-like"/>
    <property type="match status" value="1"/>
</dbReference>
<dbReference type="RefSeq" id="WP_185980209.1">
    <property type="nucleotide sequence ID" value="NZ_CP060204.1"/>
</dbReference>
<dbReference type="EMBL" id="CP060204">
    <property type="protein sequence ID" value="QNH54174.1"/>
    <property type="molecule type" value="Genomic_DNA"/>
</dbReference>
<proteinExistence type="predicted"/>
<sequence>MLGVLVYRLRVETGGHFTMFPGRLLHGALFHYLSERSAELSADFHARQIKPFTIGCLQRADRRRAPSANAEKTFNEPAFTEGESVFLRVTALDDAALMALAAMPRGTRLQVGKLAFSLEEVLADGRMETGAAAPDELAAAALSMERARSVRLHFRSPTLFRADGYDYAFPQPERIFASLADKWTQQELPAVIYKDAARIAAAKLVPLAWRGESLRVRLTNQKSVPAFVGDFSFSLAELSEEEREIILLLTQFAPFCGTGRMTAQGMGETYVSIS</sequence>
<accession>A0A7G7VJ81</accession>
<evidence type="ECO:0000259" key="1">
    <source>
        <dbReference type="Pfam" id="PF10040"/>
    </source>
</evidence>
<dbReference type="Gene3D" id="3.30.70.1890">
    <property type="match status" value="1"/>
</dbReference>
<name>A0A7G7VJ81_9FIRM</name>
<reference evidence="2 3" key="1">
    <citation type="submission" date="2020-07" db="EMBL/GenBank/DDBJ databases">
        <title>Complete genome and description of Selenomonas timonensis sp. nov., a new bacterium isolated from a gingivitis subject.</title>
        <authorList>
            <person name="Antezack A."/>
        </authorList>
    </citation>
    <scope>NUCLEOTIDE SEQUENCE [LARGE SCALE GENOMIC DNA]</scope>
    <source>
        <strain evidence="2 3">Marseille-Q3039</strain>
    </source>
</reference>
<feature type="domain" description="CRISPR-associated protein Cas6 C-terminal" evidence="1">
    <location>
        <begin position="152"/>
        <end position="269"/>
    </location>
</feature>
<evidence type="ECO:0000313" key="3">
    <source>
        <dbReference type="Proteomes" id="UP000515480"/>
    </source>
</evidence>
<protein>
    <submittedName>
        <fullName evidence="2">CRISPR system precrRNA processing endoribonuclease RAMP protein Cas6</fullName>
    </submittedName>
</protein>
<dbReference type="Pfam" id="PF10040">
    <property type="entry name" value="CRISPR_Cas6"/>
    <property type="match status" value="1"/>
</dbReference>
<dbReference type="Gene3D" id="3.30.70.1900">
    <property type="match status" value="1"/>
</dbReference>
<dbReference type="InterPro" id="IPR019267">
    <property type="entry name" value="CRISPR-assoc_Cas6_C"/>
</dbReference>
<dbReference type="Proteomes" id="UP000515480">
    <property type="component" value="Chromosome"/>
</dbReference>
<dbReference type="AlphaFoldDB" id="A0A7G7VJ81"/>